<protein>
    <submittedName>
        <fullName evidence="1">Uncharacterized protein</fullName>
    </submittedName>
</protein>
<proteinExistence type="predicted"/>
<keyword evidence="2" id="KW-1185">Reference proteome</keyword>
<evidence type="ECO:0000313" key="1">
    <source>
        <dbReference type="EMBL" id="EET59023.1"/>
    </source>
</evidence>
<accession>C6LJU5</accession>
<comment type="caution">
    <text evidence="1">The sequence shown here is derived from an EMBL/GenBank/DDBJ whole genome shotgun (WGS) entry which is preliminary data.</text>
</comment>
<reference evidence="1" key="1">
    <citation type="submission" date="2009-07" db="EMBL/GenBank/DDBJ databases">
        <authorList>
            <person name="Weinstock G."/>
            <person name="Sodergren E."/>
            <person name="Clifton S."/>
            <person name="Fulton L."/>
            <person name="Fulton B."/>
            <person name="Courtney L."/>
            <person name="Fronick C."/>
            <person name="Harrison M."/>
            <person name="Strong C."/>
            <person name="Farmer C."/>
            <person name="Delahaunty K."/>
            <person name="Markovic C."/>
            <person name="Hall O."/>
            <person name="Minx P."/>
            <person name="Tomlinson C."/>
            <person name="Mitreva M."/>
            <person name="Nelson J."/>
            <person name="Hou S."/>
            <person name="Wollam A."/>
            <person name="Pepin K.H."/>
            <person name="Johnson M."/>
            <person name="Bhonagiri V."/>
            <person name="Nash W.E."/>
            <person name="Warren W."/>
            <person name="Chinwalla A."/>
            <person name="Mardis E.R."/>
            <person name="Wilson R.K."/>
        </authorList>
    </citation>
    <scope>NUCLEOTIDE SEQUENCE [LARGE SCALE GENOMIC DNA]</scope>
    <source>
        <strain evidence="1">DSM 14469</strain>
    </source>
</reference>
<dbReference type="EMBL" id="ACCL02000022">
    <property type="protein sequence ID" value="EET59023.1"/>
    <property type="molecule type" value="Genomic_DNA"/>
</dbReference>
<gene>
    <name evidence="1" type="ORF">BRYFOR_08932</name>
</gene>
<organism evidence="1 2">
    <name type="scientific">Marvinbryantia formatexigens DSM 14469</name>
    <dbReference type="NCBI Taxonomy" id="478749"/>
    <lineage>
        <taxon>Bacteria</taxon>
        <taxon>Bacillati</taxon>
        <taxon>Bacillota</taxon>
        <taxon>Clostridia</taxon>
        <taxon>Lachnospirales</taxon>
        <taxon>Lachnospiraceae</taxon>
        <taxon>Marvinbryantia</taxon>
    </lineage>
</organism>
<dbReference type="AlphaFoldDB" id="C6LJU5"/>
<sequence>MPALRADYIGKPTTPTALLHGDWAFIVNDCILRKKGKLFVKILEKIRKKFPPAWIKKFWLFTMMLLSGDNIPAEQKKEVKDEQNYLYQQRIRQRRS</sequence>
<name>C6LJU5_9FIRM</name>
<dbReference type="Proteomes" id="UP000005561">
    <property type="component" value="Unassembled WGS sequence"/>
</dbReference>
<evidence type="ECO:0000313" key="2">
    <source>
        <dbReference type="Proteomes" id="UP000005561"/>
    </source>
</evidence>